<keyword evidence="3" id="KW-1185">Reference proteome</keyword>
<proteinExistence type="predicted"/>
<dbReference type="STRING" id="906689.A0A2I0VW06"/>
<feature type="domain" description="NLP1-9 GAF" evidence="1">
    <location>
        <begin position="298"/>
        <end position="481"/>
    </location>
</feature>
<dbReference type="InterPro" id="IPR055081">
    <property type="entry name" value="NLP1-9_GAF"/>
</dbReference>
<dbReference type="PANTHER" id="PTHR32002:SF41">
    <property type="entry name" value="PROTEIN NLP8"/>
    <property type="match status" value="1"/>
</dbReference>
<dbReference type="AlphaFoldDB" id="A0A2I0VW06"/>
<gene>
    <name evidence="2" type="primary">NLP2</name>
    <name evidence="2" type="ORF">MA16_Dca018894</name>
</gene>
<dbReference type="PANTHER" id="PTHR32002">
    <property type="entry name" value="PROTEIN NLP8"/>
    <property type="match status" value="1"/>
</dbReference>
<evidence type="ECO:0000313" key="3">
    <source>
        <dbReference type="Proteomes" id="UP000233837"/>
    </source>
</evidence>
<sequence length="555" mass="61096">MAMDCGAGSPTSEDLLNMSGLLNLDWFNDSSSSLSSDLLFSSFNYSSLHPLFGNSASLTSPCGLEQATDSVLEDERASGDGDCVFRENLAAQKPILQSEYSPNSAKKGEVDSVEKAENGTSSVILKSIGDFTFSDRMLKALSLLKESSGGGILAQVWIPVKQGDNYMLSTSEQPFLLDNVLAGYREVSRIFTFSAKETPGMFPGVPGRVFISGLPEWTSNVLYYNKFEYLRVQYAISHDVRGSLAVPVFDPHQSGCRAVLELVTMKEKSNFNVEMENVCRALQAVDLRTTKSRVHHQNLTKEQRSALSEILDVLRAVCHAHMLPLALTWMPKACNPGTIDDDVAGSASTSKAKPYLMERMLCLQESACYVNDSQMHGFLQACAEHYLTKGQGIAGKALLSNHPFFSPDVKGYDIGDYPLVHHARKFGLHAAVAIRLRSTYTGDDDFILELFLPLNCKGAKEQQLLLSNLSVTMQKICMSLRTVLDTAVVRPDAREVDTENFKVTNSMSSEIAGRYSQPISERNLTVADVSSQDQNMDFDEQVLFLASVLYPDNVL</sequence>
<evidence type="ECO:0000313" key="2">
    <source>
        <dbReference type="EMBL" id="PKU67591.1"/>
    </source>
</evidence>
<reference evidence="2 3" key="2">
    <citation type="journal article" date="2017" name="Nature">
        <title>The Apostasia genome and the evolution of orchids.</title>
        <authorList>
            <person name="Zhang G.Q."/>
            <person name="Liu K.W."/>
            <person name="Li Z."/>
            <person name="Lohaus R."/>
            <person name="Hsiao Y.Y."/>
            <person name="Niu S.C."/>
            <person name="Wang J.Y."/>
            <person name="Lin Y.C."/>
            <person name="Xu Q."/>
            <person name="Chen L.J."/>
            <person name="Yoshida K."/>
            <person name="Fujiwara S."/>
            <person name="Wang Z.W."/>
            <person name="Zhang Y.Q."/>
            <person name="Mitsuda N."/>
            <person name="Wang M."/>
            <person name="Liu G.H."/>
            <person name="Pecoraro L."/>
            <person name="Huang H.X."/>
            <person name="Xiao X.J."/>
            <person name="Lin M."/>
            <person name="Wu X.Y."/>
            <person name="Wu W.L."/>
            <person name="Chen Y.Y."/>
            <person name="Chang S.B."/>
            <person name="Sakamoto S."/>
            <person name="Ohme-Takagi M."/>
            <person name="Yagi M."/>
            <person name="Zeng S.J."/>
            <person name="Shen C.Y."/>
            <person name="Yeh C.M."/>
            <person name="Luo Y.B."/>
            <person name="Tsai W.C."/>
            <person name="Van de Peer Y."/>
            <person name="Liu Z.J."/>
        </authorList>
    </citation>
    <scope>NUCLEOTIDE SEQUENCE [LARGE SCALE GENOMIC DNA]</scope>
    <source>
        <tissue evidence="2">The whole plant</tissue>
    </source>
</reference>
<dbReference type="Proteomes" id="UP000233837">
    <property type="component" value="Unassembled WGS sequence"/>
</dbReference>
<protein>
    <submittedName>
        <fullName evidence="2">Protein NLP2</fullName>
    </submittedName>
</protein>
<dbReference type="EMBL" id="KZ503181">
    <property type="protein sequence ID" value="PKU67591.1"/>
    <property type="molecule type" value="Genomic_DNA"/>
</dbReference>
<reference evidence="2 3" key="1">
    <citation type="journal article" date="2016" name="Sci. Rep.">
        <title>The Dendrobium catenatum Lindl. genome sequence provides insights into polysaccharide synthase, floral development and adaptive evolution.</title>
        <authorList>
            <person name="Zhang G.Q."/>
            <person name="Xu Q."/>
            <person name="Bian C."/>
            <person name="Tsai W.C."/>
            <person name="Yeh C.M."/>
            <person name="Liu K.W."/>
            <person name="Yoshida K."/>
            <person name="Zhang L.S."/>
            <person name="Chang S.B."/>
            <person name="Chen F."/>
            <person name="Shi Y."/>
            <person name="Su Y.Y."/>
            <person name="Zhang Y.Q."/>
            <person name="Chen L.J."/>
            <person name="Yin Y."/>
            <person name="Lin M."/>
            <person name="Huang H."/>
            <person name="Deng H."/>
            <person name="Wang Z.W."/>
            <person name="Zhu S.L."/>
            <person name="Zhao X."/>
            <person name="Deng C."/>
            <person name="Niu S.C."/>
            <person name="Huang J."/>
            <person name="Wang M."/>
            <person name="Liu G.H."/>
            <person name="Yang H.J."/>
            <person name="Xiao X.J."/>
            <person name="Hsiao Y.Y."/>
            <person name="Wu W.L."/>
            <person name="Chen Y.Y."/>
            <person name="Mitsuda N."/>
            <person name="Ohme-Takagi M."/>
            <person name="Luo Y.B."/>
            <person name="Van de Peer Y."/>
            <person name="Liu Z.J."/>
        </authorList>
    </citation>
    <scope>NUCLEOTIDE SEQUENCE [LARGE SCALE GENOMIC DNA]</scope>
    <source>
        <tissue evidence="2">The whole plant</tissue>
    </source>
</reference>
<dbReference type="GO" id="GO:0003700">
    <property type="term" value="F:DNA-binding transcription factor activity"/>
    <property type="evidence" value="ECO:0007669"/>
    <property type="project" value="InterPro"/>
</dbReference>
<organism evidence="2 3">
    <name type="scientific">Dendrobium catenatum</name>
    <dbReference type="NCBI Taxonomy" id="906689"/>
    <lineage>
        <taxon>Eukaryota</taxon>
        <taxon>Viridiplantae</taxon>
        <taxon>Streptophyta</taxon>
        <taxon>Embryophyta</taxon>
        <taxon>Tracheophyta</taxon>
        <taxon>Spermatophyta</taxon>
        <taxon>Magnoliopsida</taxon>
        <taxon>Liliopsida</taxon>
        <taxon>Asparagales</taxon>
        <taxon>Orchidaceae</taxon>
        <taxon>Epidendroideae</taxon>
        <taxon>Malaxideae</taxon>
        <taxon>Dendrobiinae</taxon>
        <taxon>Dendrobium</taxon>
    </lineage>
</organism>
<dbReference type="Pfam" id="PF22922">
    <property type="entry name" value="GAF_NLP"/>
    <property type="match status" value="1"/>
</dbReference>
<accession>A0A2I0VW06</accession>
<evidence type="ECO:0000259" key="1">
    <source>
        <dbReference type="Pfam" id="PF22922"/>
    </source>
</evidence>
<name>A0A2I0VW06_9ASPA</name>
<dbReference type="InterPro" id="IPR045012">
    <property type="entry name" value="NLP"/>
</dbReference>